<keyword evidence="2" id="KW-0472">Membrane</keyword>
<keyword evidence="4" id="KW-1185">Reference proteome</keyword>
<protein>
    <submittedName>
        <fullName evidence="3">Uncharacterized protein</fullName>
    </submittedName>
</protein>
<evidence type="ECO:0000256" key="2">
    <source>
        <dbReference type="SAM" id="Phobius"/>
    </source>
</evidence>
<reference evidence="3 4" key="1">
    <citation type="journal article" date="2018" name="Mycol. Prog.">
        <title>Coniella lustricola, a new species from submerged detritus.</title>
        <authorList>
            <person name="Raudabaugh D.B."/>
            <person name="Iturriaga T."/>
            <person name="Carver A."/>
            <person name="Mondo S."/>
            <person name="Pangilinan J."/>
            <person name="Lipzen A."/>
            <person name="He G."/>
            <person name="Amirebrahimi M."/>
            <person name="Grigoriev I.V."/>
            <person name="Miller A.N."/>
        </authorList>
    </citation>
    <scope>NUCLEOTIDE SEQUENCE [LARGE SCALE GENOMIC DNA]</scope>
    <source>
        <strain evidence="3 4">B22-T-1</strain>
    </source>
</reference>
<dbReference type="Proteomes" id="UP000241462">
    <property type="component" value="Unassembled WGS sequence"/>
</dbReference>
<organism evidence="3 4">
    <name type="scientific">Coniella lustricola</name>
    <dbReference type="NCBI Taxonomy" id="2025994"/>
    <lineage>
        <taxon>Eukaryota</taxon>
        <taxon>Fungi</taxon>
        <taxon>Dikarya</taxon>
        <taxon>Ascomycota</taxon>
        <taxon>Pezizomycotina</taxon>
        <taxon>Sordariomycetes</taxon>
        <taxon>Sordariomycetidae</taxon>
        <taxon>Diaporthales</taxon>
        <taxon>Schizoparmaceae</taxon>
        <taxon>Coniella</taxon>
    </lineage>
</organism>
<sequence length="156" mass="17331">MLIEYKMCETEKKTAITLYGVCCASPSPPLALGQGTVKGTKSGRIERQSTTVDPPSQRPKYYHQSTDPMQTHVLRLDARNQGPRWPQRAPHLQGPGANPALSSWRRPLPAGCRPSFPFPLLLFFSVFFSLVCTTRAERVRHNTMLLLGADLGPTVK</sequence>
<evidence type="ECO:0000256" key="1">
    <source>
        <dbReference type="SAM" id="MobiDB-lite"/>
    </source>
</evidence>
<dbReference type="EMBL" id="KZ678376">
    <property type="protein sequence ID" value="PSS03189.1"/>
    <property type="molecule type" value="Genomic_DNA"/>
</dbReference>
<dbReference type="InParanoid" id="A0A2T3ALM9"/>
<evidence type="ECO:0000313" key="4">
    <source>
        <dbReference type="Proteomes" id="UP000241462"/>
    </source>
</evidence>
<feature type="transmembrane region" description="Helical" evidence="2">
    <location>
        <begin position="116"/>
        <end position="136"/>
    </location>
</feature>
<name>A0A2T3ALM9_9PEZI</name>
<gene>
    <name evidence="3" type="ORF">BD289DRAFT_421474</name>
</gene>
<accession>A0A2T3ALM9</accession>
<dbReference type="AlphaFoldDB" id="A0A2T3ALM9"/>
<feature type="region of interest" description="Disordered" evidence="1">
    <location>
        <begin position="33"/>
        <end position="66"/>
    </location>
</feature>
<evidence type="ECO:0000313" key="3">
    <source>
        <dbReference type="EMBL" id="PSS03189.1"/>
    </source>
</evidence>
<keyword evidence="2" id="KW-1133">Transmembrane helix</keyword>
<keyword evidence="2" id="KW-0812">Transmembrane</keyword>
<proteinExistence type="predicted"/>